<protein>
    <submittedName>
        <fullName evidence="1">Uncharacterized protein</fullName>
    </submittedName>
</protein>
<reference evidence="1" key="1">
    <citation type="journal article" date="2015" name="Nature">
        <title>Complex archaea that bridge the gap between prokaryotes and eukaryotes.</title>
        <authorList>
            <person name="Spang A."/>
            <person name="Saw J.H."/>
            <person name="Jorgensen S.L."/>
            <person name="Zaremba-Niedzwiedzka K."/>
            <person name="Martijn J."/>
            <person name="Lind A.E."/>
            <person name="van Eijk R."/>
            <person name="Schleper C."/>
            <person name="Guy L."/>
            <person name="Ettema T.J."/>
        </authorList>
    </citation>
    <scope>NUCLEOTIDE SEQUENCE</scope>
</reference>
<sequence>MIDRPGEYATDEDVERLFMALKPDVRYLLNEMIRRELKAMLKRMEERCDRLEQIVEENPTGR</sequence>
<organism evidence="1">
    <name type="scientific">marine sediment metagenome</name>
    <dbReference type="NCBI Taxonomy" id="412755"/>
    <lineage>
        <taxon>unclassified sequences</taxon>
        <taxon>metagenomes</taxon>
        <taxon>ecological metagenomes</taxon>
    </lineage>
</organism>
<name>A0A0F9J8T6_9ZZZZ</name>
<accession>A0A0F9J8T6</accession>
<proteinExistence type="predicted"/>
<comment type="caution">
    <text evidence="1">The sequence shown here is derived from an EMBL/GenBank/DDBJ whole genome shotgun (WGS) entry which is preliminary data.</text>
</comment>
<evidence type="ECO:0000313" key="1">
    <source>
        <dbReference type="EMBL" id="KKM46503.1"/>
    </source>
</evidence>
<dbReference type="EMBL" id="LAZR01012037">
    <property type="protein sequence ID" value="KKM46503.1"/>
    <property type="molecule type" value="Genomic_DNA"/>
</dbReference>
<gene>
    <name evidence="1" type="ORF">LCGC14_1559900</name>
</gene>
<dbReference type="AlphaFoldDB" id="A0A0F9J8T6"/>